<sequence length="146" mass="16548">MWKVWIRPSLTSETTHLRLYNCCMLPILLYNSGTWELTQTGRRGPENFHRRQLGKIIGGTSRTLSPTSTSTSEKEASLSGAKTYPPTAIWKLTSRQARSQSSETANAPNYQLFSMLTFKPFPITIDFDELLILTCYTGTHRPKGME</sequence>
<dbReference type="Proteomes" id="UP000198211">
    <property type="component" value="Unassembled WGS sequence"/>
</dbReference>
<organism evidence="2 3">
    <name type="scientific">Phytophthora megakarya</name>
    <dbReference type="NCBI Taxonomy" id="4795"/>
    <lineage>
        <taxon>Eukaryota</taxon>
        <taxon>Sar</taxon>
        <taxon>Stramenopiles</taxon>
        <taxon>Oomycota</taxon>
        <taxon>Peronosporomycetes</taxon>
        <taxon>Peronosporales</taxon>
        <taxon>Peronosporaceae</taxon>
        <taxon>Phytophthora</taxon>
    </lineage>
</organism>
<reference evidence="3" key="1">
    <citation type="submission" date="2017-03" db="EMBL/GenBank/DDBJ databases">
        <title>Phytopthora megakarya and P. palmivora, two closely related causual agents of cacao black pod achieved similar genome size and gene model numbers by different mechanisms.</title>
        <authorList>
            <person name="Ali S."/>
            <person name="Shao J."/>
            <person name="Larry D.J."/>
            <person name="Kronmiller B."/>
            <person name="Shen D."/>
            <person name="Strem M.D."/>
            <person name="Melnick R.L."/>
            <person name="Guiltinan M.J."/>
            <person name="Tyler B.M."/>
            <person name="Meinhardt L.W."/>
            <person name="Bailey B.A."/>
        </authorList>
    </citation>
    <scope>NUCLEOTIDE SEQUENCE [LARGE SCALE GENOMIC DNA]</scope>
    <source>
        <strain evidence="3">zdho120</strain>
    </source>
</reference>
<gene>
    <name evidence="2" type="ORF">PHMEG_00022377</name>
</gene>
<proteinExistence type="predicted"/>
<feature type="compositionally biased region" description="Low complexity" evidence="1">
    <location>
        <begin position="60"/>
        <end position="71"/>
    </location>
</feature>
<evidence type="ECO:0000313" key="2">
    <source>
        <dbReference type="EMBL" id="OWZ05523.1"/>
    </source>
</evidence>
<dbReference type="OrthoDB" id="410104at2759"/>
<comment type="caution">
    <text evidence="2">The sequence shown here is derived from an EMBL/GenBank/DDBJ whole genome shotgun (WGS) entry which is preliminary data.</text>
</comment>
<feature type="region of interest" description="Disordered" evidence="1">
    <location>
        <begin position="59"/>
        <end position="80"/>
    </location>
</feature>
<accession>A0A225VJD5</accession>
<dbReference type="AlphaFoldDB" id="A0A225VJD5"/>
<name>A0A225VJD5_9STRA</name>
<keyword evidence="3" id="KW-1185">Reference proteome</keyword>
<evidence type="ECO:0000256" key="1">
    <source>
        <dbReference type="SAM" id="MobiDB-lite"/>
    </source>
</evidence>
<dbReference type="EMBL" id="NBNE01004387">
    <property type="protein sequence ID" value="OWZ05523.1"/>
    <property type="molecule type" value="Genomic_DNA"/>
</dbReference>
<evidence type="ECO:0000313" key="3">
    <source>
        <dbReference type="Proteomes" id="UP000198211"/>
    </source>
</evidence>
<protein>
    <submittedName>
        <fullName evidence="2">Uncharacterized protein</fullName>
    </submittedName>
</protein>